<protein>
    <submittedName>
        <fullName evidence="1">Uncharacterized protein</fullName>
    </submittedName>
</protein>
<evidence type="ECO:0000313" key="1">
    <source>
        <dbReference type="EMBL" id="MFC4185482.1"/>
    </source>
</evidence>
<gene>
    <name evidence="1" type="ORF">ACFO3R_03625</name>
</gene>
<organism evidence="1 2">
    <name type="scientific">Streptomyces flavovirens</name>
    <dbReference type="NCBI Taxonomy" id="52258"/>
    <lineage>
        <taxon>Bacteria</taxon>
        <taxon>Bacillati</taxon>
        <taxon>Actinomycetota</taxon>
        <taxon>Actinomycetes</taxon>
        <taxon>Kitasatosporales</taxon>
        <taxon>Streptomycetaceae</taxon>
        <taxon>Streptomyces</taxon>
    </lineage>
</organism>
<sequence length="63" mass="6663">MHRKPPSPSAIVVVSGSEAAAAPVTVRIILEPSKHVPYRPSSNVLVSGIRGTQSLVHSFESTE</sequence>
<dbReference type="RefSeq" id="WP_200694049.1">
    <property type="nucleotide sequence ID" value="NZ_BAAAYA010000004.1"/>
</dbReference>
<evidence type="ECO:0000313" key="2">
    <source>
        <dbReference type="Proteomes" id="UP001595871"/>
    </source>
</evidence>
<name>A0ABV8MWP6_9ACTN</name>
<accession>A0ABV8MWP6</accession>
<dbReference type="EMBL" id="JBHSCF010000006">
    <property type="protein sequence ID" value="MFC4185482.1"/>
    <property type="molecule type" value="Genomic_DNA"/>
</dbReference>
<dbReference type="Proteomes" id="UP001595871">
    <property type="component" value="Unassembled WGS sequence"/>
</dbReference>
<keyword evidence="2" id="KW-1185">Reference proteome</keyword>
<comment type="caution">
    <text evidence="1">The sequence shown here is derived from an EMBL/GenBank/DDBJ whole genome shotgun (WGS) entry which is preliminary data.</text>
</comment>
<proteinExistence type="predicted"/>
<reference evidence="2" key="1">
    <citation type="journal article" date="2019" name="Int. J. Syst. Evol. Microbiol.">
        <title>The Global Catalogue of Microorganisms (GCM) 10K type strain sequencing project: providing services to taxonomists for standard genome sequencing and annotation.</title>
        <authorList>
            <consortium name="The Broad Institute Genomics Platform"/>
            <consortium name="The Broad Institute Genome Sequencing Center for Infectious Disease"/>
            <person name="Wu L."/>
            <person name="Ma J."/>
        </authorList>
    </citation>
    <scope>NUCLEOTIDE SEQUENCE [LARGE SCALE GENOMIC DNA]</scope>
    <source>
        <strain evidence="2">CCM 3243</strain>
    </source>
</reference>